<feature type="transmembrane region" description="Helical" evidence="9">
    <location>
        <begin position="362"/>
        <end position="390"/>
    </location>
</feature>
<dbReference type="AlphaFoldDB" id="A0A1B8RQ59"/>
<evidence type="ECO:0000256" key="8">
    <source>
        <dbReference type="PIRNR" id="PIRNR006351"/>
    </source>
</evidence>
<dbReference type="GeneID" id="42774858"/>
<feature type="transmembrane region" description="Helical" evidence="9">
    <location>
        <begin position="238"/>
        <end position="258"/>
    </location>
</feature>
<evidence type="ECO:0000256" key="4">
    <source>
        <dbReference type="ARBA" id="ARBA00022597"/>
    </source>
</evidence>
<dbReference type="Pfam" id="PF02378">
    <property type="entry name" value="PTS_EIIC"/>
    <property type="match status" value="1"/>
</dbReference>
<name>A0A1B8RQ59_9CLOT</name>
<dbReference type="PIRSF" id="PIRSF006351">
    <property type="entry name" value="PTS_EIIC-Cellobiose"/>
    <property type="match status" value="1"/>
</dbReference>
<feature type="transmembrane region" description="Helical" evidence="9">
    <location>
        <begin position="156"/>
        <end position="175"/>
    </location>
</feature>
<dbReference type="EMBL" id="MAPZ01000019">
    <property type="protein sequence ID" value="OBY10937.1"/>
    <property type="molecule type" value="Genomic_DNA"/>
</dbReference>
<dbReference type="PROSITE" id="PS51105">
    <property type="entry name" value="PTS_EIIC_TYPE_3"/>
    <property type="match status" value="1"/>
</dbReference>
<accession>A0A1B8RQ59</accession>
<keyword evidence="4 8" id="KW-0762">Sugar transport</keyword>
<evidence type="ECO:0000259" key="10">
    <source>
        <dbReference type="PROSITE" id="PS51105"/>
    </source>
</evidence>
<feature type="transmembrane region" description="Helical" evidence="9">
    <location>
        <begin position="35"/>
        <end position="52"/>
    </location>
</feature>
<reference evidence="11 12" key="1">
    <citation type="submission" date="2016-06" db="EMBL/GenBank/DDBJ databases">
        <authorList>
            <person name="Kjaerup R.B."/>
            <person name="Dalgaard T.S."/>
            <person name="Juul-Madsen H.R."/>
        </authorList>
    </citation>
    <scope>NUCLEOTIDE SEQUENCE [LARGE SCALE GENOMIC DNA]</scope>
    <source>
        <strain evidence="11 12">373-A1</strain>
    </source>
</reference>
<dbReference type="InterPro" id="IPR004796">
    <property type="entry name" value="PTS_IIC_cello"/>
</dbReference>
<dbReference type="RefSeq" id="WP_027097027.1">
    <property type="nucleotide sequence ID" value="NZ_CABHIH010000002.1"/>
</dbReference>
<comment type="caution">
    <text evidence="11">The sequence shown here is derived from an EMBL/GenBank/DDBJ whole genome shotgun (WGS) entry which is preliminary data.</text>
</comment>
<keyword evidence="3 8" id="KW-1003">Cell membrane</keyword>
<proteinExistence type="predicted"/>
<evidence type="ECO:0000256" key="6">
    <source>
        <dbReference type="ARBA" id="ARBA00022989"/>
    </source>
</evidence>
<feature type="transmembrane region" description="Helical" evidence="9">
    <location>
        <begin position="402"/>
        <end position="428"/>
    </location>
</feature>
<keyword evidence="2 8" id="KW-0813">Transport</keyword>
<evidence type="ECO:0000256" key="7">
    <source>
        <dbReference type="ARBA" id="ARBA00023136"/>
    </source>
</evidence>
<keyword evidence="7 8" id="KW-0472">Membrane</keyword>
<evidence type="ECO:0000256" key="2">
    <source>
        <dbReference type="ARBA" id="ARBA00022448"/>
    </source>
</evidence>
<evidence type="ECO:0000256" key="9">
    <source>
        <dbReference type="SAM" id="Phobius"/>
    </source>
</evidence>
<dbReference type="PANTHER" id="PTHR33989:SF4">
    <property type="entry name" value="PTS SYSTEM N,N'-DIACETYLCHITOBIOSE-SPECIFIC EIIC COMPONENT"/>
    <property type="match status" value="1"/>
</dbReference>
<evidence type="ECO:0000313" key="12">
    <source>
        <dbReference type="Proteomes" id="UP000092714"/>
    </source>
</evidence>
<evidence type="ECO:0000256" key="5">
    <source>
        <dbReference type="ARBA" id="ARBA00022692"/>
    </source>
</evidence>
<evidence type="ECO:0000256" key="1">
    <source>
        <dbReference type="ARBA" id="ARBA00004651"/>
    </source>
</evidence>
<dbReference type="InterPro" id="IPR004501">
    <property type="entry name" value="PTS_EIIC_3"/>
</dbReference>
<feature type="domain" description="PTS EIIC type-3" evidence="10">
    <location>
        <begin position="12"/>
        <end position="430"/>
    </location>
</feature>
<dbReference type="GO" id="GO:0008982">
    <property type="term" value="F:protein-N(PI)-phosphohistidine-sugar phosphotransferase activity"/>
    <property type="evidence" value="ECO:0007669"/>
    <property type="project" value="UniProtKB-UniRule"/>
</dbReference>
<feature type="transmembrane region" description="Helical" evidence="9">
    <location>
        <begin position="303"/>
        <end position="323"/>
    </location>
</feature>
<gene>
    <name evidence="11" type="ORF">CP373A1_10625</name>
</gene>
<dbReference type="InterPro" id="IPR051088">
    <property type="entry name" value="PTS_Sugar-EIIC/EIIB"/>
</dbReference>
<sequence>MNTLLNKFSNWLEKAILPVAEVLGRQRHLGALRDGIITLMPVTMVGAIVVLLKDVILTADSLAGTKLNSITFYAEVIQPVLDKTILPVLNQMWWGTLALGIIFTVFTISYNLAGFYNVDKLSAGVIATVSYLILTPQAVEGAPWGTLSWTYFNSEAMFTGIIVAFLSTEIFRWVVQKGWTFKMPPQVPPAVSKAFSAIIPAAVVFTVFGIIAAIFLVGVGTPVKEFINQTIQRPLTSLGQSPVTIIILTLVSQLLWFFGLHGSNIVGPVLDTLYSPALQANSEAILIHNTEPIHAITRNIIDIYGMHGGSGSTLGLVIALMIFSKRQEHKELTKLVLAPSVFQINEPVIYGLPIVLDPIFCIPFILVPTISVFVGWFFTAIVPIAGYVYIAQPWVTPPVISAFVATGGSIGATVIAACTFIFSIIAYAPFVMLANKQRVEEQ</sequence>
<dbReference type="InterPro" id="IPR003352">
    <property type="entry name" value="PTS_EIIC"/>
</dbReference>
<comment type="function">
    <text evidence="8">The phosphoenolpyruvate-dependent sugar phosphotransferase system (PTS), a major carbohydrate active -transport system, catalyzes the phosphorylation of incoming sugar substrates concomitant with their translocation across the cell membrane.</text>
</comment>
<dbReference type="eggNOG" id="COG1455">
    <property type="taxonomic scope" value="Bacteria"/>
</dbReference>
<dbReference type="GO" id="GO:0005886">
    <property type="term" value="C:plasma membrane"/>
    <property type="evidence" value="ECO:0007669"/>
    <property type="project" value="UniProtKB-SubCell"/>
</dbReference>
<dbReference type="PANTHER" id="PTHR33989">
    <property type="match status" value="1"/>
</dbReference>
<organism evidence="11 12">
    <name type="scientific">Clostridium paraputrificum</name>
    <dbReference type="NCBI Taxonomy" id="29363"/>
    <lineage>
        <taxon>Bacteria</taxon>
        <taxon>Bacillati</taxon>
        <taxon>Bacillota</taxon>
        <taxon>Clostridia</taxon>
        <taxon>Eubacteriales</taxon>
        <taxon>Clostridiaceae</taxon>
        <taxon>Clostridium</taxon>
    </lineage>
</organism>
<keyword evidence="5 9" id="KW-0812">Transmembrane</keyword>
<keyword evidence="12" id="KW-1185">Reference proteome</keyword>
<evidence type="ECO:0000313" key="11">
    <source>
        <dbReference type="EMBL" id="OBY10937.1"/>
    </source>
</evidence>
<protein>
    <recommendedName>
        <fullName evidence="8">Permease IIC component</fullName>
    </recommendedName>
</protein>
<evidence type="ECO:0000256" key="3">
    <source>
        <dbReference type="ARBA" id="ARBA00022475"/>
    </source>
</evidence>
<comment type="subcellular location">
    <subcellularLocation>
        <location evidence="1">Cell membrane</location>
        <topology evidence="1">Multi-pass membrane protein</topology>
    </subcellularLocation>
</comment>
<dbReference type="Proteomes" id="UP000092714">
    <property type="component" value="Unassembled WGS sequence"/>
</dbReference>
<feature type="transmembrane region" description="Helical" evidence="9">
    <location>
        <begin position="92"/>
        <end position="113"/>
    </location>
</feature>
<feature type="transmembrane region" description="Helical" evidence="9">
    <location>
        <begin position="195"/>
        <end position="217"/>
    </location>
</feature>
<dbReference type="GO" id="GO:0009401">
    <property type="term" value="P:phosphoenolpyruvate-dependent sugar phosphotransferase system"/>
    <property type="evidence" value="ECO:0007669"/>
    <property type="project" value="InterPro"/>
</dbReference>
<keyword evidence="6 9" id="KW-1133">Transmembrane helix</keyword>
<dbReference type="NCBIfam" id="TIGR00410">
    <property type="entry name" value="lacE"/>
    <property type="match status" value="1"/>
</dbReference>